<evidence type="ECO:0000256" key="8">
    <source>
        <dbReference type="ARBA" id="ARBA00023136"/>
    </source>
</evidence>
<protein>
    <submittedName>
        <fullName evidence="11">Motility protein A</fullName>
    </submittedName>
</protein>
<evidence type="ECO:0000313" key="11">
    <source>
        <dbReference type="EMBL" id="ANF33773.1"/>
    </source>
</evidence>
<feature type="transmembrane region" description="Helical" evidence="9">
    <location>
        <begin position="7"/>
        <end position="23"/>
    </location>
</feature>
<dbReference type="Pfam" id="PF01618">
    <property type="entry name" value="MotA_ExbB"/>
    <property type="match status" value="1"/>
</dbReference>
<dbReference type="InterPro" id="IPR047055">
    <property type="entry name" value="MotA-like"/>
</dbReference>
<feature type="transmembrane region" description="Helical" evidence="9">
    <location>
        <begin position="29"/>
        <end position="49"/>
    </location>
</feature>
<evidence type="ECO:0000256" key="2">
    <source>
        <dbReference type="ARBA" id="ARBA00008038"/>
    </source>
</evidence>
<dbReference type="OMA" id="KYTKARY"/>
<dbReference type="Proteomes" id="UP000264231">
    <property type="component" value="Chromosome"/>
</dbReference>
<feature type="transmembrane region" description="Helical" evidence="9">
    <location>
        <begin position="182"/>
        <end position="201"/>
    </location>
</feature>
<dbReference type="GO" id="GO:0005886">
    <property type="term" value="C:plasma membrane"/>
    <property type="evidence" value="ECO:0007669"/>
    <property type="project" value="UniProtKB-SubCell"/>
</dbReference>
<evidence type="ECO:0000256" key="5">
    <source>
        <dbReference type="ARBA" id="ARBA00022692"/>
    </source>
</evidence>
<keyword evidence="8 9" id="KW-0472">Membrane</keyword>
<dbReference type="GO" id="GO:0071978">
    <property type="term" value="P:bacterial-type flagellum-dependent swarming motility"/>
    <property type="evidence" value="ECO:0007669"/>
    <property type="project" value="InterPro"/>
</dbReference>
<comment type="similarity">
    <text evidence="2">Belongs to the MotA family.</text>
</comment>
<keyword evidence="7 9" id="KW-1133">Transmembrane helix</keyword>
<dbReference type="AlphaFoldDB" id="A0A172XAW3"/>
<evidence type="ECO:0000256" key="3">
    <source>
        <dbReference type="ARBA" id="ARBA00022448"/>
    </source>
</evidence>
<evidence type="ECO:0000313" key="12">
    <source>
        <dbReference type="Proteomes" id="UP000264231"/>
    </source>
</evidence>
<dbReference type="PANTHER" id="PTHR30433">
    <property type="entry name" value="CHEMOTAXIS PROTEIN MOTA"/>
    <property type="match status" value="1"/>
</dbReference>
<dbReference type="PROSITE" id="PS01307">
    <property type="entry name" value="MOTA"/>
    <property type="match status" value="1"/>
</dbReference>
<organism evidence="11 12">
    <name type="scientific">Borrelia turicatae</name>
    <dbReference type="NCBI Taxonomy" id="142"/>
    <lineage>
        <taxon>Bacteria</taxon>
        <taxon>Pseudomonadati</taxon>
        <taxon>Spirochaetota</taxon>
        <taxon>Spirochaetia</taxon>
        <taxon>Spirochaetales</taxon>
        <taxon>Borreliaceae</taxon>
        <taxon>Borrelia</taxon>
    </lineage>
</organism>
<gene>
    <name evidence="11" type="ORF">A7978_01390</name>
</gene>
<evidence type="ECO:0000256" key="9">
    <source>
        <dbReference type="SAM" id="Phobius"/>
    </source>
</evidence>
<evidence type="ECO:0000256" key="7">
    <source>
        <dbReference type="ARBA" id="ARBA00022989"/>
    </source>
</evidence>
<dbReference type="RefSeq" id="WP_011772238.1">
    <property type="nucleotide sequence ID" value="NZ_CP015629.1"/>
</dbReference>
<proteinExistence type="inferred from homology"/>
<dbReference type="EMBL" id="CP015629">
    <property type="protein sequence ID" value="ANF33773.1"/>
    <property type="molecule type" value="Genomic_DNA"/>
</dbReference>
<dbReference type="GO" id="GO:0006935">
    <property type="term" value="P:chemotaxis"/>
    <property type="evidence" value="ECO:0007669"/>
    <property type="project" value="InterPro"/>
</dbReference>
<reference evidence="11 12" key="1">
    <citation type="submission" date="2016-05" db="EMBL/GenBank/DDBJ databases">
        <title>Chromosome and linear plasmid sequence of a 2015 human isolate of tick-borne relapsing fever spirochete, Borrelia turicatae.</title>
        <authorList>
            <person name="Kingry L.C."/>
            <person name="Dhwani B."/>
            <person name="Replogle A."/>
            <person name="Sexton C."/>
            <person name="Rowe L."/>
            <person name="Stermole B.M."/>
            <person name="Christensen A.M."/>
            <person name="Schriefer M.E."/>
        </authorList>
    </citation>
    <scope>NUCLEOTIDE SEQUENCE [LARGE SCALE GENOMIC DNA]</scope>
    <source>
        <strain evidence="11 12">BTE5EL</strain>
    </source>
</reference>
<keyword evidence="5 9" id="KW-0812">Transmembrane</keyword>
<accession>A0A172XAW3</accession>
<name>A0A172XAW3_BORTU</name>
<keyword evidence="6" id="KW-0283">Flagellar rotation</keyword>
<evidence type="ECO:0000259" key="10">
    <source>
        <dbReference type="Pfam" id="PF01618"/>
    </source>
</evidence>
<feature type="domain" description="MotA/TolQ/ExbB proton channel" evidence="10">
    <location>
        <begin position="101"/>
        <end position="209"/>
    </location>
</feature>
<evidence type="ECO:0000256" key="4">
    <source>
        <dbReference type="ARBA" id="ARBA00022475"/>
    </source>
</evidence>
<feature type="transmembrane region" description="Helical" evidence="9">
    <location>
        <begin position="148"/>
        <end position="170"/>
    </location>
</feature>
<dbReference type="InterPro" id="IPR002898">
    <property type="entry name" value="MotA_ExbB_proton_chnl"/>
</dbReference>
<keyword evidence="4" id="KW-1003">Cell membrane</keyword>
<evidence type="ECO:0000256" key="6">
    <source>
        <dbReference type="ARBA" id="ARBA00022779"/>
    </source>
</evidence>
<dbReference type="PANTHER" id="PTHR30433:SF2">
    <property type="entry name" value="MOTILITY PROTEIN A"/>
    <property type="match status" value="1"/>
</dbReference>
<evidence type="ECO:0000256" key="1">
    <source>
        <dbReference type="ARBA" id="ARBA00004651"/>
    </source>
</evidence>
<keyword evidence="3" id="KW-0813">Transport</keyword>
<dbReference type="InterPro" id="IPR000540">
    <property type="entry name" value="Flag_MotA_CS"/>
</dbReference>
<sequence length="261" mass="28205">MNLASIVGWGVGFGAILISMAFTPTGLGVFWDLSSVFITVVGSFSALVASSEIPTVKRIPTYLGLFFKKSSFGKVFIIKTLVELSEKARKEGLLSLDDELDQINDPFFKSGMRLVVDGADPEIIRTMLYLELDQMQERHKIGADLFGTWAKLAPAFGMTGTLIGLIALLGNLEDRSALGSSMAVALITTLYGTIMANLMLLPIQIKLESIDIEEASVKTMIVEGILSIQAGDNPRILEQKLVTFLTPKDRSQLGSGILGGE</sequence>
<comment type="subcellular location">
    <subcellularLocation>
        <location evidence="1">Cell membrane</location>
        <topology evidence="1">Multi-pass membrane protein</topology>
    </subcellularLocation>
</comment>